<gene>
    <name evidence="7" type="ORF">A0H81_08609</name>
</gene>
<dbReference type="InterPro" id="IPR008422">
    <property type="entry name" value="KN_HD"/>
</dbReference>
<feature type="compositionally biased region" description="Polar residues" evidence="5">
    <location>
        <begin position="299"/>
        <end position="311"/>
    </location>
</feature>
<evidence type="ECO:0000313" key="8">
    <source>
        <dbReference type="Proteomes" id="UP000092993"/>
    </source>
</evidence>
<dbReference type="Pfam" id="PF05920">
    <property type="entry name" value="Homeobox_KN"/>
    <property type="match status" value="1"/>
</dbReference>
<evidence type="ECO:0000256" key="1">
    <source>
        <dbReference type="ARBA" id="ARBA00005800"/>
    </source>
</evidence>
<evidence type="ECO:0000259" key="6">
    <source>
        <dbReference type="Pfam" id="PF05920"/>
    </source>
</evidence>
<reference evidence="7 8" key="1">
    <citation type="submission" date="2016-03" db="EMBL/GenBank/DDBJ databases">
        <title>Whole genome sequencing of Grifola frondosa 9006-11.</title>
        <authorList>
            <person name="Min B."/>
            <person name="Park H."/>
            <person name="Kim J.-G."/>
            <person name="Cho H."/>
            <person name="Oh Y.-L."/>
            <person name="Kong W.-S."/>
            <person name="Choi I.-G."/>
        </authorList>
    </citation>
    <scope>NUCLEOTIDE SEQUENCE [LARGE SCALE GENOMIC DNA]</scope>
    <source>
        <strain evidence="7 8">9006-11</strain>
    </source>
</reference>
<feature type="compositionally biased region" description="Low complexity" evidence="5">
    <location>
        <begin position="446"/>
        <end position="461"/>
    </location>
</feature>
<keyword evidence="4" id="KW-0539">Nucleus</keyword>
<feature type="compositionally biased region" description="Low complexity" evidence="5">
    <location>
        <begin position="172"/>
        <end position="189"/>
    </location>
</feature>
<feature type="region of interest" description="Disordered" evidence="5">
    <location>
        <begin position="172"/>
        <end position="350"/>
    </location>
</feature>
<feature type="compositionally biased region" description="Pro residues" evidence="5">
    <location>
        <begin position="39"/>
        <end position="58"/>
    </location>
</feature>
<feature type="region of interest" description="Disordered" evidence="5">
    <location>
        <begin position="1"/>
        <end position="81"/>
    </location>
</feature>
<feature type="region of interest" description="Disordered" evidence="5">
    <location>
        <begin position="380"/>
        <end position="406"/>
    </location>
</feature>
<feature type="compositionally biased region" description="Low complexity" evidence="5">
    <location>
        <begin position="206"/>
        <end position="228"/>
    </location>
</feature>
<dbReference type="SUPFAM" id="SSF46689">
    <property type="entry name" value="Homeodomain-like"/>
    <property type="match status" value="1"/>
</dbReference>
<comment type="caution">
    <text evidence="7">The sequence shown here is derived from an EMBL/GenBank/DDBJ whole genome shotgun (WGS) entry which is preliminary data.</text>
</comment>
<dbReference type="InterPro" id="IPR009057">
    <property type="entry name" value="Homeodomain-like_sf"/>
</dbReference>
<dbReference type="InterPro" id="IPR001356">
    <property type="entry name" value="HD"/>
</dbReference>
<dbReference type="STRING" id="5627.A0A1C7M4K6"/>
<evidence type="ECO:0000256" key="5">
    <source>
        <dbReference type="SAM" id="MobiDB-lite"/>
    </source>
</evidence>
<name>A0A1C7M4K6_GRIFR</name>
<keyword evidence="8" id="KW-1185">Reference proteome</keyword>
<dbReference type="EMBL" id="LUGG01000011">
    <property type="protein sequence ID" value="OBZ71427.1"/>
    <property type="molecule type" value="Genomic_DNA"/>
</dbReference>
<feature type="compositionally biased region" description="Polar residues" evidence="5">
    <location>
        <begin position="238"/>
        <end position="257"/>
    </location>
</feature>
<feature type="compositionally biased region" description="Low complexity" evidence="5">
    <location>
        <begin position="10"/>
        <end position="25"/>
    </location>
</feature>
<evidence type="ECO:0000256" key="4">
    <source>
        <dbReference type="ARBA" id="ARBA00023242"/>
    </source>
</evidence>
<dbReference type="GO" id="GO:0003677">
    <property type="term" value="F:DNA binding"/>
    <property type="evidence" value="ECO:0007669"/>
    <property type="project" value="UniProtKB-KW"/>
</dbReference>
<evidence type="ECO:0000313" key="7">
    <source>
        <dbReference type="EMBL" id="OBZ71427.1"/>
    </source>
</evidence>
<feature type="compositionally biased region" description="Polar residues" evidence="5">
    <location>
        <begin position="385"/>
        <end position="396"/>
    </location>
</feature>
<evidence type="ECO:0000256" key="3">
    <source>
        <dbReference type="ARBA" id="ARBA00023155"/>
    </source>
</evidence>
<dbReference type="InterPro" id="IPR050224">
    <property type="entry name" value="TALE_homeobox"/>
</dbReference>
<dbReference type="OMA" id="PPRAMIT"/>
<accession>A0A1C7M4K6</accession>
<feature type="domain" description="KN homeodomain" evidence="6">
    <location>
        <begin position="342"/>
        <end position="373"/>
    </location>
</feature>
<feature type="compositionally biased region" description="Low complexity" evidence="5">
    <location>
        <begin position="71"/>
        <end position="81"/>
    </location>
</feature>
<proteinExistence type="inferred from homology"/>
<dbReference type="Proteomes" id="UP000092993">
    <property type="component" value="Unassembled WGS sequence"/>
</dbReference>
<dbReference type="OrthoDB" id="10056939at2759"/>
<comment type="similarity">
    <text evidence="1">Belongs to the TALE/M-ATYP homeobox family.</text>
</comment>
<feature type="region of interest" description="Disordered" evidence="5">
    <location>
        <begin position="446"/>
        <end position="471"/>
    </location>
</feature>
<dbReference type="Gene3D" id="1.10.10.60">
    <property type="entry name" value="Homeodomain-like"/>
    <property type="match status" value="1"/>
</dbReference>
<feature type="compositionally biased region" description="Polar residues" evidence="5">
    <location>
        <begin position="560"/>
        <end position="572"/>
    </location>
</feature>
<dbReference type="CDD" id="cd00086">
    <property type="entry name" value="homeodomain"/>
    <property type="match status" value="1"/>
</dbReference>
<dbReference type="PANTHER" id="PTHR11850">
    <property type="entry name" value="HOMEOBOX PROTEIN TRANSCRIPTION FACTORS"/>
    <property type="match status" value="1"/>
</dbReference>
<feature type="region of interest" description="Disordered" evidence="5">
    <location>
        <begin position="528"/>
        <end position="572"/>
    </location>
</feature>
<protein>
    <recommendedName>
        <fullName evidence="6">KN homeodomain domain-containing protein</fullName>
    </recommendedName>
</protein>
<sequence>MFLEIDYGSRRMSSSATSDSSLQSRPQTRPFSVRVSPPKAAPPPSPSTPGPSPTPLPLSHPLSQIKTSPILTPTRFSSPPSLRLSRTATIFAVRPSLPFTPTVPQPASVSPTPPPSLPIFLRPLQLPVPPVRPRRRRQAFVPARLAADTQLGLYNSVNDYSSLSSAAVSSNSPSSFGFSPLSPPDFSSNRGSSGVSPPTPTQIPGPQASSAQTPPQATSPAPVSSTTTHMFGGVTRISGHSSDRSSATAARQANNGLSGIKTENDWTFPTSDFSMHPPANAPSYPSPSTSASGLASAAPSISVTSSPTRSPQALAPGSAQSSLVDRPQRKRGKLPKPAFGPPIPSEEEKKQLCHATGLSMSQVSNWMINARRRILAPAHRAAAGPTTTTPFSSRSGGPSAVLDSGRRASMPTDSLQLYYPMSLQSLGATHDHHLSSTRHMVGMSRSISSGHASAGGLSQSHSHGHSPYGMDSGYAQGRLSYGSGAALHPHAQSGSTSGFLSVPMSAPASLSNPSSAPFLGAQQTMYGQQTYGHGSQGGGRMMTSGQDDSHSRYTFPEHSASPQPGSGYGTPQ</sequence>
<keyword evidence="2" id="KW-0238">DNA-binding</keyword>
<dbReference type="GO" id="GO:0006355">
    <property type="term" value="P:regulation of DNA-templated transcription"/>
    <property type="evidence" value="ECO:0007669"/>
    <property type="project" value="InterPro"/>
</dbReference>
<feature type="compositionally biased region" description="Low complexity" evidence="5">
    <location>
        <begin position="277"/>
        <end position="292"/>
    </location>
</feature>
<organism evidence="7 8">
    <name type="scientific">Grifola frondosa</name>
    <name type="common">Maitake</name>
    <name type="synonym">Polyporus frondosus</name>
    <dbReference type="NCBI Taxonomy" id="5627"/>
    <lineage>
        <taxon>Eukaryota</taxon>
        <taxon>Fungi</taxon>
        <taxon>Dikarya</taxon>
        <taxon>Basidiomycota</taxon>
        <taxon>Agaricomycotina</taxon>
        <taxon>Agaricomycetes</taxon>
        <taxon>Polyporales</taxon>
        <taxon>Grifolaceae</taxon>
        <taxon>Grifola</taxon>
    </lineage>
</organism>
<dbReference type="AlphaFoldDB" id="A0A1C7M4K6"/>
<evidence type="ECO:0000256" key="2">
    <source>
        <dbReference type="ARBA" id="ARBA00023125"/>
    </source>
</evidence>
<keyword evidence="3" id="KW-0371">Homeobox</keyword>